<evidence type="ECO:0000313" key="1">
    <source>
        <dbReference type="EMBL" id="RHC88943.1"/>
    </source>
</evidence>
<accession>A0A414C675</accession>
<name>A0A414C675_9BACT</name>
<organism evidence="1 2">
    <name type="scientific">Parabacteroides merdae</name>
    <dbReference type="NCBI Taxonomy" id="46503"/>
    <lineage>
        <taxon>Bacteria</taxon>
        <taxon>Pseudomonadati</taxon>
        <taxon>Bacteroidota</taxon>
        <taxon>Bacteroidia</taxon>
        <taxon>Bacteroidales</taxon>
        <taxon>Tannerellaceae</taxon>
        <taxon>Parabacteroides</taxon>
    </lineage>
</organism>
<comment type="caution">
    <text evidence="1">The sequence shown here is derived from an EMBL/GenBank/DDBJ whole genome shotgun (WGS) entry which is preliminary data.</text>
</comment>
<protein>
    <submittedName>
        <fullName evidence="1">Uncharacterized protein</fullName>
    </submittedName>
</protein>
<evidence type="ECO:0000313" key="2">
    <source>
        <dbReference type="Proteomes" id="UP000286260"/>
    </source>
</evidence>
<dbReference type="EMBL" id="QSII01000003">
    <property type="protein sequence ID" value="RHC88943.1"/>
    <property type="molecule type" value="Genomic_DNA"/>
</dbReference>
<proteinExistence type="predicted"/>
<sequence>MLSGSLVPRPDTNHRNHRKTKRVYSTNYQPFAHLLFSPFLPYFARFLLFSTLLVHFEISFSFAPLQYRKTKENQLFSVITRLRYLNRDKTSKQWQS</sequence>
<dbReference type="Proteomes" id="UP000286260">
    <property type="component" value="Unassembled WGS sequence"/>
</dbReference>
<dbReference type="AlphaFoldDB" id="A0A414C675"/>
<gene>
    <name evidence="1" type="ORF">DW828_03155</name>
</gene>
<reference evidence="1 2" key="1">
    <citation type="submission" date="2018-08" db="EMBL/GenBank/DDBJ databases">
        <title>A genome reference for cultivated species of the human gut microbiota.</title>
        <authorList>
            <person name="Zou Y."/>
            <person name="Xue W."/>
            <person name="Luo G."/>
        </authorList>
    </citation>
    <scope>NUCLEOTIDE SEQUENCE [LARGE SCALE GENOMIC DNA]</scope>
    <source>
        <strain evidence="1 2">AM34-17</strain>
    </source>
</reference>